<evidence type="ECO:0000313" key="10">
    <source>
        <dbReference type="Proteomes" id="UP000474024"/>
    </source>
</evidence>
<keyword evidence="2" id="KW-1003">Cell membrane</keyword>
<keyword evidence="4 7" id="KW-1133">Transmembrane helix</keyword>
<keyword evidence="10" id="KW-1185">Reference proteome</keyword>
<comment type="caution">
    <text evidence="9">The sequence shown here is derived from an EMBL/GenBank/DDBJ whole genome shotgun (WGS) entry which is preliminary data.</text>
</comment>
<dbReference type="RefSeq" id="WP_154430071.1">
    <property type="nucleotide sequence ID" value="NZ_VUNI01000013.1"/>
</dbReference>
<comment type="similarity">
    <text evidence="6">Belongs to the ThrE exporter (TC 2.A.79) family.</text>
</comment>
<proteinExistence type="inferred from homology"/>
<keyword evidence="3 7" id="KW-0812">Transmembrane</keyword>
<sequence length="257" mass="28179">MAYTKEILTLAVEIGDEMLRNGAEIYRVEDTVIHILKAYEIEEFDVYVLSNGIFASANENKEDACSMIRHIPLGAVNLDKISALNQLTRDICEQQCALTDAWTRLDECRSLPQPAKWLRVLCCGIGSGGFAYLFGGGVVDLFFAFLIGMLLQLLMFAQSQQKMARFAKSLFYSMFVTALSLIPLMAGVPVMQDKIVIGAIMPLVPGIAFTTSIRDFYNGDYLSGTIHLIDALMTALCIAAGVGIVILIYQALKGGIL</sequence>
<evidence type="ECO:0000256" key="3">
    <source>
        <dbReference type="ARBA" id="ARBA00022692"/>
    </source>
</evidence>
<organism evidence="9 10">
    <name type="scientific">Roseburia porci</name>
    <dbReference type="NCBI Taxonomy" id="2605790"/>
    <lineage>
        <taxon>Bacteria</taxon>
        <taxon>Bacillati</taxon>
        <taxon>Bacillota</taxon>
        <taxon>Clostridia</taxon>
        <taxon>Lachnospirales</taxon>
        <taxon>Lachnospiraceae</taxon>
        <taxon>Roseburia</taxon>
    </lineage>
</organism>
<dbReference type="InterPro" id="IPR050539">
    <property type="entry name" value="ThrE_Dicarb/AminoAcid_Exp"/>
</dbReference>
<name>A0A6L5YSG1_9FIRM</name>
<dbReference type="AlphaFoldDB" id="A0A6L5YSG1"/>
<feature type="transmembrane region" description="Helical" evidence="7">
    <location>
        <begin position="169"/>
        <end position="189"/>
    </location>
</feature>
<feature type="transmembrane region" description="Helical" evidence="7">
    <location>
        <begin position="229"/>
        <end position="252"/>
    </location>
</feature>
<dbReference type="PANTHER" id="PTHR34390:SF2">
    <property type="entry name" value="SUCCINATE TRANSPORTER SUBUNIT YJJP-RELATED"/>
    <property type="match status" value="1"/>
</dbReference>
<feature type="domain" description="Threonine/serine exporter-like N-terminal" evidence="8">
    <location>
        <begin position="10"/>
        <end position="248"/>
    </location>
</feature>
<evidence type="ECO:0000256" key="1">
    <source>
        <dbReference type="ARBA" id="ARBA00004651"/>
    </source>
</evidence>
<evidence type="ECO:0000259" key="8">
    <source>
        <dbReference type="Pfam" id="PF06738"/>
    </source>
</evidence>
<reference evidence="9 10" key="1">
    <citation type="submission" date="2019-08" db="EMBL/GenBank/DDBJ databases">
        <title>In-depth cultivation of the pig gut microbiome towards novel bacterial diversity and tailored functional studies.</title>
        <authorList>
            <person name="Wylensek D."/>
            <person name="Hitch T.C.A."/>
            <person name="Clavel T."/>
        </authorList>
    </citation>
    <scope>NUCLEOTIDE SEQUENCE [LARGE SCALE GENOMIC DNA]</scope>
    <source>
        <strain evidence="9 10">MUC/MUC-530-WT-4D</strain>
    </source>
</reference>
<dbReference type="PANTHER" id="PTHR34390">
    <property type="entry name" value="UPF0442 PROTEIN YJJB-RELATED"/>
    <property type="match status" value="1"/>
</dbReference>
<feature type="transmembrane region" description="Helical" evidence="7">
    <location>
        <begin position="195"/>
        <end position="217"/>
    </location>
</feature>
<evidence type="ECO:0000256" key="2">
    <source>
        <dbReference type="ARBA" id="ARBA00022475"/>
    </source>
</evidence>
<dbReference type="Proteomes" id="UP000474024">
    <property type="component" value="Unassembled WGS sequence"/>
</dbReference>
<evidence type="ECO:0000313" key="9">
    <source>
        <dbReference type="EMBL" id="MST75107.1"/>
    </source>
</evidence>
<evidence type="ECO:0000256" key="5">
    <source>
        <dbReference type="ARBA" id="ARBA00023136"/>
    </source>
</evidence>
<dbReference type="GO" id="GO:0005886">
    <property type="term" value="C:plasma membrane"/>
    <property type="evidence" value="ECO:0007669"/>
    <property type="project" value="UniProtKB-SubCell"/>
</dbReference>
<keyword evidence="5 7" id="KW-0472">Membrane</keyword>
<protein>
    <submittedName>
        <fullName evidence="9">Threonine/serine exporter family protein</fullName>
    </submittedName>
</protein>
<dbReference type="Pfam" id="PF06738">
    <property type="entry name" value="ThrE"/>
    <property type="match status" value="1"/>
</dbReference>
<evidence type="ECO:0000256" key="7">
    <source>
        <dbReference type="SAM" id="Phobius"/>
    </source>
</evidence>
<evidence type="ECO:0000256" key="4">
    <source>
        <dbReference type="ARBA" id="ARBA00022989"/>
    </source>
</evidence>
<gene>
    <name evidence="9" type="ORF">FYJ75_08715</name>
</gene>
<dbReference type="GO" id="GO:0022857">
    <property type="term" value="F:transmembrane transporter activity"/>
    <property type="evidence" value="ECO:0007669"/>
    <property type="project" value="InterPro"/>
</dbReference>
<evidence type="ECO:0000256" key="6">
    <source>
        <dbReference type="ARBA" id="ARBA00034125"/>
    </source>
</evidence>
<accession>A0A6L5YSG1</accession>
<comment type="subcellular location">
    <subcellularLocation>
        <location evidence="1">Cell membrane</location>
        <topology evidence="1">Multi-pass membrane protein</topology>
    </subcellularLocation>
</comment>
<dbReference type="EMBL" id="VUNI01000013">
    <property type="protein sequence ID" value="MST75107.1"/>
    <property type="molecule type" value="Genomic_DNA"/>
</dbReference>
<dbReference type="GO" id="GO:0015744">
    <property type="term" value="P:succinate transport"/>
    <property type="evidence" value="ECO:0007669"/>
    <property type="project" value="TreeGrafter"/>
</dbReference>
<dbReference type="InterPro" id="IPR010619">
    <property type="entry name" value="ThrE-like_N"/>
</dbReference>
<feature type="transmembrane region" description="Helical" evidence="7">
    <location>
        <begin position="141"/>
        <end position="157"/>
    </location>
</feature>